<sequence>MYGLFMIEPYGSLILDGFKSYDARSYSTNIRGKIAIIDSKTHLIKGYVTLTDVKEISFKEYVVWHNDAYKDFEIVNNQPSKKYYAWILEKPIKENKKIKVQRLSRNPWINLEGLNGNFEKK</sequence>
<organism evidence="2 3">
    <name type="scientific">Metamycoplasma subdolum</name>
    <dbReference type="NCBI Taxonomy" id="92407"/>
    <lineage>
        <taxon>Bacteria</taxon>
        <taxon>Bacillati</taxon>
        <taxon>Mycoplasmatota</taxon>
        <taxon>Mycoplasmoidales</taxon>
        <taxon>Metamycoplasmataceae</taxon>
        <taxon>Metamycoplasma</taxon>
    </lineage>
</organism>
<evidence type="ECO:0000313" key="2">
    <source>
        <dbReference type="EMBL" id="RMA79141.1"/>
    </source>
</evidence>
<evidence type="ECO:0000313" key="3">
    <source>
        <dbReference type="Proteomes" id="UP000267246"/>
    </source>
</evidence>
<proteinExistence type="predicted"/>
<feature type="domain" description="ASCH" evidence="1">
    <location>
        <begin position="6"/>
        <end position="61"/>
    </location>
</feature>
<dbReference type="InterPro" id="IPR007374">
    <property type="entry name" value="ASCH_domain"/>
</dbReference>
<dbReference type="InterPro" id="IPR015947">
    <property type="entry name" value="PUA-like_sf"/>
</dbReference>
<dbReference type="Pfam" id="PF04266">
    <property type="entry name" value="ASCH"/>
    <property type="match status" value="1"/>
</dbReference>
<reference evidence="2 3" key="1">
    <citation type="submission" date="2018-10" db="EMBL/GenBank/DDBJ databases">
        <title>Genomic Encyclopedia of Archaeal and Bacterial Type Strains, Phase II (KMG-II): from individual species to whole genera.</title>
        <authorList>
            <person name="Goeker M."/>
        </authorList>
    </citation>
    <scope>NUCLEOTIDE SEQUENCE [LARGE SCALE GENOMIC DNA]</scope>
    <source>
        <strain evidence="2 3">ATCC 29870</strain>
    </source>
</reference>
<dbReference type="AlphaFoldDB" id="A0A3M0A1T4"/>
<dbReference type="OrthoDB" id="359066at2"/>
<dbReference type="Gene3D" id="2.30.130.30">
    <property type="entry name" value="Hypothetical protein"/>
    <property type="match status" value="1"/>
</dbReference>
<dbReference type="EMBL" id="REFI01000004">
    <property type="protein sequence ID" value="RMA79141.1"/>
    <property type="molecule type" value="Genomic_DNA"/>
</dbReference>
<accession>A0A3M0A1T4</accession>
<comment type="caution">
    <text evidence="2">The sequence shown here is derived from an EMBL/GenBank/DDBJ whole genome shotgun (WGS) entry which is preliminary data.</text>
</comment>
<keyword evidence="3" id="KW-1185">Reference proteome</keyword>
<gene>
    <name evidence="2" type="ORF">JN00_0009</name>
</gene>
<dbReference type="SUPFAM" id="SSF88697">
    <property type="entry name" value="PUA domain-like"/>
    <property type="match status" value="1"/>
</dbReference>
<dbReference type="Proteomes" id="UP000267246">
    <property type="component" value="Unassembled WGS sequence"/>
</dbReference>
<evidence type="ECO:0000259" key="1">
    <source>
        <dbReference type="Pfam" id="PF04266"/>
    </source>
</evidence>
<name>A0A3M0A1T4_9BACT</name>
<protein>
    <submittedName>
        <fullName evidence="2">ASCH domain-containing protein</fullName>
    </submittedName>
</protein>